<feature type="domain" description="ThuA-like" evidence="2">
    <location>
        <begin position="77"/>
        <end position="250"/>
    </location>
</feature>
<feature type="chain" id="PRO_5043425485" evidence="1">
    <location>
        <begin position="25"/>
        <end position="279"/>
    </location>
</feature>
<dbReference type="Gene3D" id="3.40.50.880">
    <property type="match status" value="1"/>
</dbReference>
<sequence length="279" mass="30751">MKTLFGWFALCGLAMVSASSNAQAADTKIVLIAGTPSHAAGAHEFNAGTKLLVKCLKEVPGINPVFVEGGWPKDESVFQGAKSVVFFMDGGGRHPMIQGERLESMRKLMDQGVGLVCLHYAVEFPKGKVGDQILDWLGGYYETAYSDNPHNDARIIPKSEHPITRGVKPFRANDEWYFKIRFRPDDARVTPILTAEELVGHDKKTYKDQVVAWATERKEGGRSFGFTGGHFHTNWGGDNFRTLVLNSILWSAKLEVPSEGVKCPVSTDELAKNLDPKGK</sequence>
<evidence type="ECO:0000259" key="2">
    <source>
        <dbReference type="Pfam" id="PF06283"/>
    </source>
</evidence>
<dbReference type="EMBL" id="CP155447">
    <property type="protein sequence ID" value="XBH02946.1"/>
    <property type="molecule type" value="Genomic_DNA"/>
</dbReference>
<evidence type="ECO:0000313" key="3">
    <source>
        <dbReference type="EMBL" id="XBH02946.1"/>
    </source>
</evidence>
<protein>
    <submittedName>
        <fullName evidence="3">ThuA domain-containing protein</fullName>
    </submittedName>
</protein>
<dbReference type="InterPro" id="IPR029010">
    <property type="entry name" value="ThuA-like"/>
</dbReference>
<accession>A0AAU7CCI9</accession>
<gene>
    <name evidence="3" type="ORF">V5E97_32250</name>
</gene>
<evidence type="ECO:0000256" key="1">
    <source>
        <dbReference type="SAM" id="SignalP"/>
    </source>
</evidence>
<dbReference type="SUPFAM" id="SSF52317">
    <property type="entry name" value="Class I glutamine amidotransferase-like"/>
    <property type="match status" value="1"/>
</dbReference>
<dbReference type="InterPro" id="IPR029062">
    <property type="entry name" value="Class_I_gatase-like"/>
</dbReference>
<dbReference type="PANTHER" id="PTHR40469">
    <property type="entry name" value="SECRETED GLYCOSYL HYDROLASE"/>
    <property type="match status" value="1"/>
</dbReference>
<reference evidence="3" key="1">
    <citation type="submission" date="2024-05" db="EMBL/GenBank/DDBJ databases">
        <title>Planctomycetes of the genus Singulisphaera possess chitinolytic capabilities.</title>
        <authorList>
            <person name="Ivanova A."/>
        </authorList>
    </citation>
    <scope>NUCLEOTIDE SEQUENCE</scope>
    <source>
        <strain evidence="3">Ch08T</strain>
    </source>
</reference>
<dbReference type="AlphaFoldDB" id="A0AAU7CCI9"/>
<organism evidence="3">
    <name type="scientific">Singulisphaera sp. Ch08</name>
    <dbReference type="NCBI Taxonomy" id="3120278"/>
    <lineage>
        <taxon>Bacteria</taxon>
        <taxon>Pseudomonadati</taxon>
        <taxon>Planctomycetota</taxon>
        <taxon>Planctomycetia</taxon>
        <taxon>Isosphaerales</taxon>
        <taxon>Isosphaeraceae</taxon>
        <taxon>Singulisphaera</taxon>
    </lineage>
</organism>
<dbReference type="RefSeq" id="WP_406695687.1">
    <property type="nucleotide sequence ID" value="NZ_CP155447.1"/>
</dbReference>
<name>A0AAU7CCI9_9BACT</name>
<dbReference type="PANTHER" id="PTHR40469:SF2">
    <property type="entry name" value="GALACTOSE-BINDING DOMAIN-LIKE SUPERFAMILY PROTEIN"/>
    <property type="match status" value="1"/>
</dbReference>
<dbReference type="Pfam" id="PF06283">
    <property type="entry name" value="ThuA"/>
    <property type="match status" value="1"/>
</dbReference>
<proteinExistence type="predicted"/>
<keyword evidence="1" id="KW-0732">Signal</keyword>
<feature type="signal peptide" evidence="1">
    <location>
        <begin position="1"/>
        <end position="24"/>
    </location>
</feature>